<dbReference type="InterPro" id="IPR036942">
    <property type="entry name" value="Beta-barrel_TonB_sf"/>
</dbReference>
<dbReference type="InterPro" id="IPR000531">
    <property type="entry name" value="Beta-barrel_TonB"/>
</dbReference>
<evidence type="ECO:0000256" key="4">
    <source>
        <dbReference type="ARBA" id="ARBA00022496"/>
    </source>
</evidence>
<evidence type="ECO:0000256" key="5">
    <source>
        <dbReference type="ARBA" id="ARBA00022692"/>
    </source>
</evidence>
<keyword evidence="2" id="KW-0813">Transport</keyword>
<dbReference type="InterPro" id="IPR039426">
    <property type="entry name" value="TonB-dep_rcpt-like"/>
</dbReference>
<evidence type="ECO:0000256" key="11">
    <source>
        <dbReference type="ARBA" id="ARBA00023237"/>
    </source>
</evidence>
<dbReference type="Pfam" id="PF00593">
    <property type="entry name" value="TonB_dep_Rec_b-barrel"/>
    <property type="match status" value="1"/>
</dbReference>
<evidence type="ECO:0000256" key="7">
    <source>
        <dbReference type="ARBA" id="ARBA00023004"/>
    </source>
</evidence>
<evidence type="ECO:0000256" key="6">
    <source>
        <dbReference type="ARBA" id="ARBA00022729"/>
    </source>
</evidence>
<dbReference type="Gene3D" id="2.40.170.20">
    <property type="entry name" value="TonB-dependent receptor, beta-barrel domain"/>
    <property type="match status" value="1"/>
</dbReference>
<comment type="subcellular location">
    <subcellularLocation>
        <location evidence="1">Cell outer membrane</location>
        <topology evidence="1">Multi-pass membrane protein</topology>
    </subcellularLocation>
</comment>
<dbReference type="PANTHER" id="PTHR32552:SF68">
    <property type="entry name" value="FERRICHROME OUTER MEMBRANE TRANSPORTER_PHAGE RECEPTOR"/>
    <property type="match status" value="1"/>
</dbReference>
<reference evidence="14" key="1">
    <citation type="submission" date="2018-11" db="EMBL/GenBank/DDBJ databases">
        <title>Proposal to divide the Flavobacteriaceae and reorganize its genera based on Amino Acid Identity values calculated from whole genome sequences.</title>
        <authorList>
            <person name="Nicholson A.C."/>
            <person name="Gulvik C.A."/>
            <person name="Whitney A.M."/>
            <person name="Humrighouse B.W."/>
            <person name="Bell M."/>
            <person name="Holmes B."/>
            <person name="Steigerwalt A.B."/>
            <person name="Villarma A."/>
            <person name="Sheth M."/>
            <person name="Batra D."/>
            <person name="Pryor J."/>
            <person name="Bernardet J.-F."/>
            <person name="Hugo C."/>
            <person name="Kampfer P."/>
            <person name="Newman J.D."/>
            <person name="McQuiston J.R."/>
        </authorList>
    </citation>
    <scope>NUCLEOTIDE SEQUENCE [LARGE SCALE GENOMIC DNA]</scope>
    <source>
        <strain evidence="14">H4753</strain>
    </source>
</reference>
<gene>
    <name evidence="13" type="ORF">EIH08_05150</name>
</gene>
<feature type="domain" description="TonB-dependent receptor-like beta-barrel" evidence="12">
    <location>
        <begin position="4"/>
        <end position="196"/>
    </location>
</feature>
<evidence type="ECO:0000256" key="1">
    <source>
        <dbReference type="ARBA" id="ARBA00004571"/>
    </source>
</evidence>
<dbReference type="Proteomes" id="UP000282297">
    <property type="component" value="Chromosome"/>
</dbReference>
<evidence type="ECO:0000313" key="14">
    <source>
        <dbReference type="Proteomes" id="UP000282297"/>
    </source>
</evidence>
<dbReference type="AlphaFoldDB" id="A0A3G8WG86"/>
<accession>A0A3G8WG86</accession>
<evidence type="ECO:0000256" key="8">
    <source>
        <dbReference type="ARBA" id="ARBA00023065"/>
    </source>
</evidence>
<keyword evidence="4" id="KW-0410">Iron transport</keyword>
<dbReference type="RefSeq" id="WP_124784403.1">
    <property type="nucleotide sequence ID" value="NZ_CP034171.1"/>
</dbReference>
<sequence length="213" mass="23843">MKLSDQWTSQTQFSSSSSKATGYYQYLWDSANGDEFTRSISKSNSETLGTGIQQNFIGDFNIGNMRNRLVAGLDYLNTKVLNNDSEWRAFGTVSLKNQTDTSTLTSQAAEAILLDAKVVPATAETHIKSAYFSNVLNILPELSAMVSLRVDNFSGKPTQWSTEEVSNQTKFSPKFGLVYQPVLNKLSIFANYMNGFGKFVQWKTLRQGFYDNL</sequence>
<evidence type="ECO:0000313" key="13">
    <source>
        <dbReference type="EMBL" id="AZI20185.1"/>
    </source>
</evidence>
<dbReference type="PANTHER" id="PTHR32552">
    <property type="entry name" value="FERRICHROME IRON RECEPTOR-RELATED"/>
    <property type="match status" value="1"/>
</dbReference>
<dbReference type="GO" id="GO:0015344">
    <property type="term" value="F:siderophore uptake transmembrane transporter activity"/>
    <property type="evidence" value="ECO:0007669"/>
    <property type="project" value="TreeGrafter"/>
</dbReference>
<keyword evidence="7" id="KW-0408">Iron</keyword>
<keyword evidence="11" id="KW-0998">Cell outer membrane</keyword>
<dbReference type="SUPFAM" id="SSF56935">
    <property type="entry name" value="Porins"/>
    <property type="match status" value="1"/>
</dbReference>
<keyword evidence="8" id="KW-0406">Ion transport</keyword>
<evidence type="ECO:0000256" key="2">
    <source>
        <dbReference type="ARBA" id="ARBA00022448"/>
    </source>
</evidence>
<dbReference type="EMBL" id="CP034171">
    <property type="protein sequence ID" value="AZI20185.1"/>
    <property type="molecule type" value="Genomic_DNA"/>
</dbReference>
<protein>
    <submittedName>
        <fullName evidence="13">TonB-dependent receptor</fullName>
    </submittedName>
</protein>
<proteinExistence type="predicted"/>
<keyword evidence="13" id="KW-0675">Receptor</keyword>
<evidence type="ECO:0000256" key="9">
    <source>
        <dbReference type="ARBA" id="ARBA00023077"/>
    </source>
</evidence>
<keyword evidence="3" id="KW-1134">Transmembrane beta strand</keyword>
<dbReference type="GO" id="GO:0009279">
    <property type="term" value="C:cell outer membrane"/>
    <property type="evidence" value="ECO:0007669"/>
    <property type="project" value="UniProtKB-SubCell"/>
</dbReference>
<keyword evidence="9" id="KW-0798">TonB box</keyword>
<evidence type="ECO:0000259" key="12">
    <source>
        <dbReference type="Pfam" id="PF00593"/>
    </source>
</evidence>
<keyword evidence="10" id="KW-0472">Membrane</keyword>
<keyword evidence="6" id="KW-0732">Signal</keyword>
<organism evidence="13 14">
    <name type="scientific">Chryseobacterium taklimakanense</name>
    <dbReference type="NCBI Taxonomy" id="536441"/>
    <lineage>
        <taxon>Bacteria</taxon>
        <taxon>Pseudomonadati</taxon>
        <taxon>Bacteroidota</taxon>
        <taxon>Flavobacteriia</taxon>
        <taxon>Flavobacteriales</taxon>
        <taxon>Weeksellaceae</taxon>
        <taxon>Chryseobacterium group</taxon>
        <taxon>Chryseobacterium</taxon>
    </lineage>
</organism>
<name>A0A3G8WG86_9FLAO</name>
<evidence type="ECO:0000256" key="3">
    <source>
        <dbReference type="ARBA" id="ARBA00022452"/>
    </source>
</evidence>
<evidence type="ECO:0000256" key="10">
    <source>
        <dbReference type="ARBA" id="ARBA00023136"/>
    </source>
</evidence>
<keyword evidence="5" id="KW-0812">Transmembrane</keyword>